<name>C0QST8_PERMH</name>
<protein>
    <submittedName>
        <fullName evidence="3">Nuclease</fullName>
    </submittedName>
</protein>
<dbReference type="InterPro" id="IPR035451">
    <property type="entry name" value="Ada-like_dom_sf"/>
</dbReference>
<dbReference type="GO" id="GO:0008168">
    <property type="term" value="F:methyltransferase activity"/>
    <property type="evidence" value="ECO:0007669"/>
    <property type="project" value="InterPro"/>
</dbReference>
<dbReference type="HOGENOM" id="CLU_2274736_0_0_0"/>
<feature type="domain" description="Ada DNA repair metal-binding" evidence="2">
    <location>
        <begin position="50"/>
        <end position="102"/>
    </location>
</feature>
<proteinExistence type="predicted"/>
<dbReference type="SUPFAM" id="SSF57884">
    <property type="entry name" value="Ada DNA repair protein, N-terminal domain (N-Ada 10)"/>
    <property type="match status" value="1"/>
</dbReference>
<dbReference type="PaxDb" id="123214-PERMA_1981"/>
<evidence type="ECO:0000313" key="4">
    <source>
        <dbReference type="Proteomes" id="UP000001366"/>
    </source>
</evidence>
<sequence length="102" mass="12183">MLIIQIILFILTDISFSLEKAVIQKKPDHIHIKSEVIPDYKNKKIKKYRKSKREKYYITKENGKIYHRPSCRFAKRIKNKVKIKSIRSAKRKGLRPCKVCKP</sequence>
<reference evidence="3 4" key="1">
    <citation type="journal article" date="2009" name="J. Bacteriol.">
        <title>Complete and draft genome sequences of six members of the Aquificales.</title>
        <authorList>
            <person name="Reysenbach A.L."/>
            <person name="Hamamura N."/>
            <person name="Podar M."/>
            <person name="Griffiths E."/>
            <person name="Ferreira S."/>
            <person name="Hochstein R."/>
            <person name="Heidelberg J."/>
            <person name="Johnson J."/>
            <person name="Mead D."/>
            <person name="Pohorille A."/>
            <person name="Sarmiento M."/>
            <person name="Schweighofer K."/>
            <person name="Seshadri R."/>
            <person name="Voytek M.A."/>
        </authorList>
    </citation>
    <scope>NUCLEOTIDE SEQUENCE [LARGE SCALE GENOMIC DNA]</scope>
    <source>
        <strain evidence="4">DSM 14350 / EX-H1</strain>
    </source>
</reference>
<dbReference type="InterPro" id="IPR004026">
    <property type="entry name" value="Ada_DNA_repair_Zn-bd"/>
</dbReference>
<dbReference type="KEGG" id="pmx:PERMA_1981"/>
<gene>
    <name evidence="3" type="ordered locus">PERMA_1981</name>
</gene>
<dbReference type="OrthoDB" id="9805504at2"/>
<keyword evidence="1" id="KW-0010">Activator</keyword>
<evidence type="ECO:0000256" key="1">
    <source>
        <dbReference type="ARBA" id="ARBA00023159"/>
    </source>
</evidence>
<dbReference type="eggNOG" id="COG2169">
    <property type="taxonomic scope" value="Bacteria"/>
</dbReference>
<keyword evidence="4" id="KW-1185">Reference proteome</keyword>
<dbReference type="STRING" id="123214.PERMA_1981"/>
<dbReference type="RefSeq" id="WP_012676758.1">
    <property type="nucleotide sequence ID" value="NC_012440.1"/>
</dbReference>
<dbReference type="GO" id="GO:0006355">
    <property type="term" value="P:regulation of DNA-templated transcription"/>
    <property type="evidence" value="ECO:0007669"/>
    <property type="project" value="InterPro"/>
</dbReference>
<evidence type="ECO:0000313" key="3">
    <source>
        <dbReference type="EMBL" id="ACO04520.1"/>
    </source>
</evidence>
<dbReference type="GO" id="GO:0006281">
    <property type="term" value="P:DNA repair"/>
    <property type="evidence" value="ECO:0007669"/>
    <property type="project" value="InterPro"/>
</dbReference>
<organism evidence="3 4">
    <name type="scientific">Persephonella marina (strain DSM 14350 / EX-H1)</name>
    <dbReference type="NCBI Taxonomy" id="123214"/>
    <lineage>
        <taxon>Bacteria</taxon>
        <taxon>Pseudomonadati</taxon>
        <taxon>Aquificota</taxon>
        <taxon>Aquificia</taxon>
        <taxon>Aquificales</taxon>
        <taxon>Hydrogenothermaceae</taxon>
        <taxon>Persephonella</taxon>
    </lineage>
</organism>
<dbReference type="Pfam" id="PF02805">
    <property type="entry name" value="Ada_Zn_binding"/>
    <property type="match status" value="1"/>
</dbReference>
<accession>C0QST8</accession>
<dbReference type="GO" id="GO:0008270">
    <property type="term" value="F:zinc ion binding"/>
    <property type="evidence" value="ECO:0007669"/>
    <property type="project" value="InterPro"/>
</dbReference>
<dbReference type="Gene3D" id="3.40.10.10">
    <property type="entry name" value="DNA Methylphosphotriester Repair Domain"/>
    <property type="match status" value="1"/>
</dbReference>
<evidence type="ECO:0000259" key="2">
    <source>
        <dbReference type="Pfam" id="PF02805"/>
    </source>
</evidence>
<dbReference type="EMBL" id="CP001230">
    <property type="protein sequence ID" value="ACO04520.1"/>
    <property type="molecule type" value="Genomic_DNA"/>
</dbReference>
<dbReference type="AlphaFoldDB" id="C0QST8"/>
<dbReference type="GO" id="GO:0003677">
    <property type="term" value="F:DNA binding"/>
    <property type="evidence" value="ECO:0007669"/>
    <property type="project" value="InterPro"/>
</dbReference>
<dbReference type="Proteomes" id="UP000001366">
    <property type="component" value="Chromosome"/>
</dbReference>